<dbReference type="PROSITE" id="PS50931">
    <property type="entry name" value="HTH_LYSR"/>
    <property type="match status" value="1"/>
</dbReference>
<dbReference type="Proteomes" id="UP000217648">
    <property type="component" value="Unassembled WGS sequence"/>
</dbReference>
<evidence type="ECO:0000256" key="2">
    <source>
        <dbReference type="ARBA" id="ARBA00023015"/>
    </source>
</evidence>
<evidence type="ECO:0000313" key="5">
    <source>
        <dbReference type="EMBL" id="PCM59449.1"/>
    </source>
</evidence>
<protein>
    <submittedName>
        <fullName evidence="5">Nodulation protein NfeD</fullName>
    </submittedName>
</protein>
<dbReference type="RefSeq" id="WP_096833924.1">
    <property type="nucleotide sequence ID" value="NZ_BILL01000002.1"/>
</dbReference>
<dbReference type="InterPro" id="IPR036390">
    <property type="entry name" value="WH_DNA-bd_sf"/>
</dbReference>
<accession>A0A2A5MEW1</accession>
<dbReference type="InterPro" id="IPR000847">
    <property type="entry name" value="LysR_HTH_N"/>
</dbReference>
<organism evidence="5 6">
    <name type="scientific">Klebsiella quasipneumoniae</name>
    <dbReference type="NCBI Taxonomy" id="1463165"/>
    <lineage>
        <taxon>Bacteria</taxon>
        <taxon>Pseudomonadati</taxon>
        <taxon>Pseudomonadota</taxon>
        <taxon>Gammaproteobacteria</taxon>
        <taxon>Enterobacterales</taxon>
        <taxon>Enterobacteriaceae</taxon>
        <taxon>Klebsiella/Raoultella group</taxon>
        <taxon>Klebsiella</taxon>
        <taxon>Klebsiella pneumoniae complex</taxon>
    </lineage>
</organism>
<dbReference type="InterPro" id="IPR036388">
    <property type="entry name" value="WH-like_DNA-bd_sf"/>
</dbReference>
<gene>
    <name evidence="5" type="ORF">CP911_22225</name>
</gene>
<dbReference type="EMBL" id="NXHG01000016">
    <property type="protein sequence ID" value="PCM59449.1"/>
    <property type="molecule type" value="Genomic_DNA"/>
</dbReference>
<proteinExistence type="inferred from homology"/>
<evidence type="ECO:0000256" key="1">
    <source>
        <dbReference type="ARBA" id="ARBA00009437"/>
    </source>
</evidence>
<dbReference type="GO" id="GO:0003677">
    <property type="term" value="F:DNA binding"/>
    <property type="evidence" value="ECO:0007669"/>
    <property type="project" value="UniProtKB-KW"/>
</dbReference>
<dbReference type="PANTHER" id="PTHR30118">
    <property type="entry name" value="HTH-TYPE TRANSCRIPTIONAL REGULATOR LEUO-RELATED"/>
    <property type="match status" value="1"/>
</dbReference>
<keyword evidence="2" id="KW-0805">Transcription regulation</keyword>
<name>A0A2A5MEW1_9ENTR</name>
<reference evidence="5 6" key="1">
    <citation type="submission" date="2017-09" db="EMBL/GenBank/DDBJ databases">
        <title>Mdr eskape-Ghana.</title>
        <authorList>
            <person name="Agyepong N."/>
            <person name="Janice J."/>
            <person name="Samuelsen O."/>
            <person name="Owusu-Ofori A."/>
            <person name="Sundsfjord A."/>
            <person name="Essack S."/>
            <person name="Pedersen T."/>
        </authorList>
    </citation>
    <scope>NUCLEOTIDE SEQUENCE [LARGE SCALE GENOMIC DNA]</scope>
    <source>
        <strain evidence="5 6">46</strain>
    </source>
</reference>
<dbReference type="GO" id="GO:0003700">
    <property type="term" value="F:DNA-binding transcription factor activity"/>
    <property type="evidence" value="ECO:0007669"/>
    <property type="project" value="InterPro"/>
</dbReference>
<dbReference type="InterPro" id="IPR037416">
    <property type="entry name" value="NodD_PBP2"/>
</dbReference>
<dbReference type="Gene3D" id="1.10.10.10">
    <property type="entry name" value="Winged helix-like DNA-binding domain superfamily/Winged helix DNA-binding domain"/>
    <property type="match status" value="1"/>
</dbReference>
<dbReference type="PANTHER" id="PTHR30118:SF6">
    <property type="entry name" value="HTH-TYPE TRANSCRIPTIONAL REGULATOR LEUO"/>
    <property type="match status" value="1"/>
</dbReference>
<keyword evidence="4" id="KW-0804">Transcription</keyword>
<keyword evidence="3" id="KW-0238">DNA-binding</keyword>
<evidence type="ECO:0000256" key="4">
    <source>
        <dbReference type="ARBA" id="ARBA00023163"/>
    </source>
</evidence>
<dbReference type="AlphaFoldDB" id="A0A2A5MEW1"/>
<comment type="caution">
    <text evidence="5">The sequence shown here is derived from an EMBL/GenBank/DDBJ whole genome shotgun (WGS) entry which is preliminary data.</text>
</comment>
<comment type="similarity">
    <text evidence="1">Belongs to the LysR transcriptional regulatory family.</text>
</comment>
<dbReference type="SUPFAM" id="SSF46785">
    <property type="entry name" value="Winged helix' DNA-binding domain"/>
    <property type="match status" value="1"/>
</dbReference>
<dbReference type="InterPro" id="IPR005119">
    <property type="entry name" value="LysR_subst-bd"/>
</dbReference>
<evidence type="ECO:0000313" key="6">
    <source>
        <dbReference type="Proteomes" id="UP000217648"/>
    </source>
</evidence>
<dbReference type="InterPro" id="IPR050389">
    <property type="entry name" value="LysR-type_TF"/>
</dbReference>
<evidence type="ECO:0000256" key="3">
    <source>
        <dbReference type="ARBA" id="ARBA00023125"/>
    </source>
</evidence>
<dbReference type="Pfam" id="PF00126">
    <property type="entry name" value="HTH_1"/>
    <property type="match status" value="1"/>
</dbReference>
<dbReference type="Pfam" id="PF03466">
    <property type="entry name" value="LysR_substrate"/>
    <property type="match status" value="1"/>
</dbReference>
<sequence length="299" mass="33960">MRYQHLDLNLLVALDVLLDEQNITRAAGRLHMTQSATSGVLNRLRTYFEDDLLTQVGRKMRPTPLAEELREPVRDVLMKIQTSIARRPVDEPATSKRHFRIMASDYVINVMLKDALQTVHLQAPNMTFEFFSPDAQSTGMLNRGELDIIVAPERFMAAYHPAEALFDEEFVCLAWADNPHTGEALTLDAWQQLGHVSVVFGRERQPGLEGNLFAESGLSRRIEVVTHSYHCVPQLLIGTSRIATLHRRLAEQYAAMLPLRLFPVPVTLPVMREFIGWHRSLDNDPIFGWLKAKIVASAR</sequence>
<dbReference type="CDD" id="cd08462">
    <property type="entry name" value="PBP2_NodD"/>
    <property type="match status" value="1"/>
</dbReference>
<dbReference type="Gene3D" id="3.40.190.10">
    <property type="entry name" value="Periplasmic binding protein-like II"/>
    <property type="match status" value="2"/>
</dbReference>
<dbReference type="SUPFAM" id="SSF53850">
    <property type="entry name" value="Periplasmic binding protein-like II"/>
    <property type="match status" value="1"/>
</dbReference>